<dbReference type="InterPro" id="IPR038702">
    <property type="entry name" value="Na/K_ATPase_sub_beta_sf"/>
</dbReference>
<evidence type="ECO:0000256" key="2">
    <source>
        <dbReference type="ARBA" id="ARBA00005876"/>
    </source>
</evidence>
<dbReference type="InterPro" id="IPR000402">
    <property type="entry name" value="Na/K_ATPase_sub_beta"/>
</dbReference>
<dbReference type="InterPro" id="IPR029353">
    <property type="entry name" value="NYAP_C"/>
</dbReference>
<reference evidence="12" key="1">
    <citation type="journal article" date="2021" name="Cell">
        <title>Tracing the genetic footprints of vertebrate landing in non-teleost ray-finned fishes.</title>
        <authorList>
            <person name="Bi X."/>
            <person name="Wang K."/>
            <person name="Yang L."/>
            <person name="Pan H."/>
            <person name="Jiang H."/>
            <person name="Wei Q."/>
            <person name="Fang M."/>
            <person name="Yu H."/>
            <person name="Zhu C."/>
            <person name="Cai Y."/>
            <person name="He Y."/>
            <person name="Gan X."/>
            <person name="Zeng H."/>
            <person name="Yu D."/>
            <person name="Zhu Y."/>
            <person name="Jiang H."/>
            <person name="Qiu Q."/>
            <person name="Yang H."/>
            <person name="Zhang Y.E."/>
            <person name="Wang W."/>
            <person name="Zhu M."/>
            <person name="He S."/>
            <person name="Zhang G."/>
        </authorList>
    </citation>
    <scope>NUCLEOTIDE SEQUENCE</scope>
    <source>
        <strain evidence="12">Allg_001</strain>
    </source>
</reference>
<dbReference type="GO" id="GO:0048812">
    <property type="term" value="P:neuron projection morphogenesis"/>
    <property type="evidence" value="ECO:0007669"/>
    <property type="project" value="InterPro"/>
</dbReference>
<feature type="region of interest" description="Disordered" evidence="8">
    <location>
        <begin position="267"/>
        <end position="373"/>
    </location>
</feature>
<evidence type="ECO:0000256" key="5">
    <source>
        <dbReference type="ARBA" id="ARBA00022968"/>
    </source>
</evidence>
<feature type="compositionally biased region" description="Basic and acidic residues" evidence="8">
    <location>
        <begin position="486"/>
        <end position="498"/>
    </location>
</feature>
<feature type="compositionally biased region" description="Low complexity" evidence="8">
    <location>
        <begin position="454"/>
        <end position="463"/>
    </location>
</feature>
<dbReference type="Gene3D" id="2.60.40.1660">
    <property type="entry name" value="Na, k-atpase alpha subunit"/>
    <property type="match status" value="1"/>
</dbReference>
<proteinExistence type="inferred from homology"/>
<feature type="compositionally biased region" description="Low complexity" evidence="8">
    <location>
        <begin position="353"/>
        <end position="370"/>
    </location>
</feature>
<comment type="similarity">
    <text evidence="2">Belongs to the X(+)/potassium ATPases subunit beta family.</text>
</comment>
<dbReference type="PROSITE" id="PS00391">
    <property type="entry name" value="ATPASE_NA_K_BETA_2"/>
    <property type="match status" value="1"/>
</dbReference>
<dbReference type="Pfam" id="PF15452">
    <property type="entry name" value="NYAP_C"/>
    <property type="match status" value="1"/>
</dbReference>
<evidence type="ECO:0000256" key="9">
    <source>
        <dbReference type="SAM" id="Phobius"/>
    </source>
</evidence>
<comment type="caution">
    <text evidence="12">The sequence shown here is derived from an EMBL/GenBank/DDBJ whole genome shotgun (WGS) entry which is preliminary data.</text>
</comment>
<dbReference type="GO" id="GO:0043491">
    <property type="term" value="P:phosphatidylinositol 3-kinase/protein kinase B signal transduction"/>
    <property type="evidence" value="ECO:0007669"/>
    <property type="project" value="InterPro"/>
</dbReference>
<keyword evidence="7 9" id="KW-0472">Membrane</keyword>
<accession>A0A8J7NFQ5</accession>
<keyword evidence="3" id="KW-0597">Phosphoprotein</keyword>
<keyword evidence="4 9" id="KW-0812">Transmembrane</keyword>
<dbReference type="Pfam" id="PF15439">
    <property type="entry name" value="NYAP_N"/>
    <property type="match status" value="2"/>
</dbReference>
<feature type="compositionally biased region" description="Basic residues" evidence="8">
    <location>
        <begin position="772"/>
        <end position="782"/>
    </location>
</feature>
<name>A0A8J7NFQ5_ATRSP</name>
<comment type="subcellular location">
    <subcellularLocation>
        <location evidence="1">Membrane</location>
        <topology evidence="1">Single-pass type II membrane protein</topology>
    </subcellularLocation>
</comment>
<evidence type="ECO:0000259" key="10">
    <source>
        <dbReference type="Pfam" id="PF15439"/>
    </source>
</evidence>
<dbReference type="GO" id="GO:0006814">
    <property type="term" value="P:sodium ion transport"/>
    <property type="evidence" value="ECO:0007669"/>
    <property type="project" value="InterPro"/>
</dbReference>
<evidence type="ECO:0000256" key="4">
    <source>
        <dbReference type="ARBA" id="ARBA00022692"/>
    </source>
</evidence>
<dbReference type="InterPro" id="IPR026722">
    <property type="entry name" value="NYAP1/NYAP2"/>
</dbReference>
<feature type="region of interest" description="Disordered" evidence="8">
    <location>
        <begin position="441"/>
        <end position="539"/>
    </location>
</feature>
<evidence type="ECO:0000259" key="11">
    <source>
        <dbReference type="Pfam" id="PF15452"/>
    </source>
</evidence>
<dbReference type="GO" id="GO:0006813">
    <property type="term" value="P:potassium ion transport"/>
    <property type="evidence" value="ECO:0007669"/>
    <property type="project" value="InterPro"/>
</dbReference>
<dbReference type="GO" id="GO:0005890">
    <property type="term" value="C:sodium:potassium-exchanging ATPase complex"/>
    <property type="evidence" value="ECO:0007669"/>
    <property type="project" value="InterPro"/>
</dbReference>
<dbReference type="InterPro" id="IPR039482">
    <property type="entry name" value="NYAP_N"/>
</dbReference>
<protein>
    <submittedName>
        <fullName evidence="12">AT1B2 ATPase</fullName>
    </submittedName>
</protein>
<evidence type="ECO:0000256" key="3">
    <source>
        <dbReference type="ARBA" id="ARBA00022553"/>
    </source>
</evidence>
<feature type="domain" description="Neuronal tyrosine-phosphorylated phosphoinositide-3-kinase adapter N-terminal" evidence="10">
    <location>
        <begin position="238"/>
        <end position="301"/>
    </location>
</feature>
<keyword evidence="13" id="KW-1185">Reference proteome</keyword>
<keyword evidence="6 9" id="KW-1133">Transmembrane helix</keyword>
<evidence type="ECO:0000256" key="8">
    <source>
        <dbReference type="SAM" id="MobiDB-lite"/>
    </source>
</evidence>
<feature type="non-terminal residue" evidence="12">
    <location>
        <position position="1"/>
    </location>
</feature>
<evidence type="ECO:0000313" key="12">
    <source>
        <dbReference type="EMBL" id="MBN3312702.1"/>
    </source>
</evidence>
<sequence length="1135" mass="121655">LCVSVYQCQSVCFSVSVSVTVSVCVCQSISVSLCVCDSVCQCICLCVAVCVCISVCHCICVSLCVSVYQCQSVCQSVCVSVSVPVSVYQCLCVCQSVCQFISVCVCVSVSVSVCVSVSVSVCVSVCVCQCISVCVSVYQCQSVCVSVSVSVCVSVYQCLCVSVSASVCVSVSVCVFQSVCVRLSVSICVCVSVSVSVCVREGVLCSSVFLCVCLCVCIGVRLCVCISVRLCVCDGSVTVGKVRDMASFRRHFRMGFMTMPASQELSPRPCASAMAPRSQSCHSVGSSVENGEPPPPDPERHQHPTSAPTTPDSDSDQSEAIYEEMKYPLPEEAEPRNRAPLNPEQLPPKATVSISHSAPLPSSSSVSASLPLPPGPRASTPFLFSKPSDKIPAPFPNLLQHRPPLLAFPQPAAASSGVGIHHKALAAASCSSSSSSAKLATVSTQPPSSLGQIGSCSSGASSSKLPKLQLGKEAPSAGGSGGAQQEAREKPSEGKEQPHLAPAPGLRARSHSTPLPPSSQVPPAGRPAQPPAGSRLSFEVSQPSAAQALVSLGLTVKVLTLSPFPPLLLPPEPLDDARVWNGSTDALIHTEKEEKPLGQSGIPVRMVGLDGSSGRALGRSGLPLPCQTFPACHRNGELGRLGRSASTSGVRQGATNVQRQCSLPRDSLGQNHPLHLPQCQPPATGGTPPTQPPRDGKLLEVIERKRCLCKEIKAHRHLSQLYSVTQGTGRENWRAPCNLKQDVADRHGLILQWVLWNIDEDPVQNNQDDLQRRRRKRSHTHRNAGQSPFLPSLCLPAPCLHTHSWGVAVSPWKSRDFVGMPLGQAGFLSPGAESPNSGPAMLQFPKQPAHSSLILVFYLVFYTFLTGLFCLTMWVLLQTVDDYKPTYQDRLATPGLMIRPKCEALEIVYDIAKTESWDDYITALDSFLAPYNNSIQVANNDHCTPGQYFIQEDSGEVRNNPKRSCQFNRTELGSCSGLEDRTYGYQNGTPCVFIKLNRVIGMKPGSGESPYVTCGAKRYKVGKDEWKEDSDKIGMLAYFPPNGTFNLMYFPYYGKKAQSLNGLSLGVDASEILGSQGAAGVNYSQPLVAVKFLNITFNSDVNVECKIVARDIKVDAEQRDKFAGRVSFKLRINKS</sequence>
<feature type="compositionally biased region" description="Polar residues" evidence="8">
    <location>
        <begin position="441"/>
        <end position="452"/>
    </location>
</feature>
<feature type="compositionally biased region" description="Polar residues" evidence="8">
    <location>
        <begin position="277"/>
        <end position="289"/>
    </location>
</feature>
<organism evidence="12 13">
    <name type="scientific">Atractosteus spatula</name>
    <name type="common">Alligator gar</name>
    <name type="synonym">Lepisosteus spatula</name>
    <dbReference type="NCBI Taxonomy" id="7917"/>
    <lineage>
        <taxon>Eukaryota</taxon>
        <taxon>Metazoa</taxon>
        <taxon>Chordata</taxon>
        <taxon>Craniata</taxon>
        <taxon>Vertebrata</taxon>
        <taxon>Euteleostomi</taxon>
        <taxon>Actinopterygii</taxon>
        <taxon>Neopterygii</taxon>
        <taxon>Holostei</taxon>
        <taxon>Semionotiformes</taxon>
        <taxon>Lepisosteidae</taxon>
        <taxon>Atractosteus</taxon>
    </lineage>
</organism>
<dbReference type="AlphaFoldDB" id="A0A8J7NFQ5"/>
<keyword evidence="5" id="KW-0735">Signal-anchor</keyword>
<feature type="domain" description="Neuronal tyrosine-phosphorylated phosphoinositide-3-kinase adapter C-terminal" evidence="11">
    <location>
        <begin position="573"/>
        <end position="717"/>
    </location>
</feature>
<dbReference type="PANTHER" id="PTHR22633">
    <property type="entry name" value="NEURONAL TYROSINE-PHOSPHORYLATED PHOSPHOINOSITIDE-3-KINASE ADAPTER 2-RELATED"/>
    <property type="match status" value="1"/>
</dbReference>
<feature type="non-terminal residue" evidence="12">
    <location>
        <position position="1135"/>
    </location>
</feature>
<dbReference type="Proteomes" id="UP000736164">
    <property type="component" value="Unassembled WGS sequence"/>
</dbReference>
<dbReference type="PANTHER" id="PTHR22633:SF2">
    <property type="entry name" value="NEURONAL TYROSINE-PHOSPHORYLATED PHOSPHOINOSITIDE-3-KINASE ADAPTER 1"/>
    <property type="match status" value="1"/>
</dbReference>
<feature type="domain" description="Neuronal tyrosine-phosphorylated phosphoinositide-3-kinase adapter N-terminal" evidence="10">
    <location>
        <begin position="308"/>
        <end position="524"/>
    </location>
</feature>
<feature type="compositionally biased region" description="Pro residues" evidence="8">
    <location>
        <begin position="514"/>
        <end position="530"/>
    </location>
</feature>
<gene>
    <name evidence="12" type="primary">Atp1b2</name>
    <name evidence="12" type="ORF">GTO95_0007474</name>
</gene>
<dbReference type="Gene3D" id="1.20.5.170">
    <property type="match status" value="1"/>
</dbReference>
<evidence type="ECO:0000256" key="7">
    <source>
        <dbReference type="ARBA" id="ARBA00023136"/>
    </source>
</evidence>
<dbReference type="EMBL" id="JAAWVO010007985">
    <property type="protein sequence ID" value="MBN3312702.1"/>
    <property type="molecule type" value="Genomic_DNA"/>
</dbReference>
<feature type="region of interest" description="Disordered" evidence="8">
    <location>
        <begin position="665"/>
        <end position="695"/>
    </location>
</feature>
<dbReference type="Pfam" id="PF00287">
    <property type="entry name" value="Na_K-ATPase"/>
    <property type="match status" value="2"/>
</dbReference>
<feature type="compositionally biased region" description="Low complexity" evidence="8">
    <location>
        <begin position="677"/>
        <end position="688"/>
    </location>
</feature>
<feature type="transmembrane region" description="Helical" evidence="9">
    <location>
        <begin position="853"/>
        <end position="877"/>
    </location>
</feature>
<evidence type="ECO:0000256" key="1">
    <source>
        <dbReference type="ARBA" id="ARBA00004606"/>
    </source>
</evidence>
<dbReference type="NCBIfam" id="TIGR01107">
    <property type="entry name" value="Na_K_ATPase_bet"/>
    <property type="match status" value="1"/>
</dbReference>
<feature type="region of interest" description="Disordered" evidence="8">
    <location>
        <begin position="766"/>
        <end position="785"/>
    </location>
</feature>
<evidence type="ECO:0000256" key="6">
    <source>
        <dbReference type="ARBA" id="ARBA00022989"/>
    </source>
</evidence>
<evidence type="ECO:0000313" key="13">
    <source>
        <dbReference type="Proteomes" id="UP000736164"/>
    </source>
</evidence>